<proteinExistence type="predicted"/>
<sequence>MGNELLRHLLATLSHRAAQAISNVPSNFPELAIGKGTRTPIEILRHTSRVLTYALSQFLPDDYGDEYEFPSGTWEWEVDRFYSVLEKLDQVFIESRTGNMTWEQLVQGPLSDAITHVGQLTLLRRMADSPVTYENFIKANIRAGKLRPE</sequence>
<evidence type="ECO:0000313" key="2">
    <source>
        <dbReference type="Proteomes" id="UP001579974"/>
    </source>
</evidence>
<dbReference type="InterPro" id="IPR034660">
    <property type="entry name" value="DinB/YfiT-like"/>
</dbReference>
<evidence type="ECO:0000313" key="1">
    <source>
        <dbReference type="EMBL" id="MFB5190124.1"/>
    </source>
</evidence>
<protein>
    <recommendedName>
        <fullName evidence="3">DinB family protein</fullName>
    </recommendedName>
</protein>
<dbReference type="Proteomes" id="UP001579974">
    <property type="component" value="Unassembled WGS sequence"/>
</dbReference>
<dbReference type="RefSeq" id="WP_275473818.1">
    <property type="nucleotide sequence ID" value="NZ_CP162940.1"/>
</dbReference>
<dbReference type="EMBL" id="JBDXSU010000005">
    <property type="protein sequence ID" value="MFB5190124.1"/>
    <property type="molecule type" value="Genomic_DNA"/>
</dbReference>
<keyword evidence="2" id="KW-1185">Reference proteome</keyword>
<organism evidence="1 2">
    <name type="scientific">Alicyclobacillus fastidiosus</name>
    <dbReference type="NCBI Taxonomy" id="392011"/>
    <lineage>
        <taxon>Bacteria</taxon>
        <taxon>Bacillati</taxon>
        <taxon>Bacillota</taxon>
        <taxon>Bacilli</taxon>
        <taxon>Bacillales</taxon>
        <taxon>Alicyclobacillaceae</taxon>
        <taxon>Alicyclobacillus</taxon>
    </lineage>
</organism>
<dbReference type="SUPFAM" id="SSF109854">
    <property type="entry name" value="DinB/YfiT-like putative metalloenzymes"/>
    <property type="match status" value="1"/>
</dbReference>
<comment type="caution">
    <text evidence="1">The sequence shown here is derived from an EMBL/GenBank/DDBJ whole genome shotgun (WGS) entry which is preliminary data.</text>
</comment>
<reference evidence="1 2" key="1">
    <citation type="journal article" date="2024" name="Int. J. Mol. Sci.">
        <title>Exploration of Alicyclobacillus spp. Genome in Search of Antibiotic Resistance.</title>
        <authorList>
            <person name="Bucka-Kolendo J."/>
            <person name="Kiousi D.E."/>
            <person name="Dekowska A."/>
            <person name="Mikolajczuk-Szczyrba A."/>
            <person name="Karadedos D.M."/>
            <person name="Michael P."/>
            <person name="Galanis A."/>
            <person name="Sokolowska B."/>
        </authorList>
    </citation>
    <scope>NUCLEOTIDE SEQUENCE [LARGE SCALE GENOMIC DNA]</scope>
    <source>
        <strain evidence="1 2">KKP 3000</strain>
    </source>
</reference>
<name>A0ABV5ACY8_9BACL</name>
<gene>
    <name evidence="1" type="ORF">KKP3000_003568</name>
</gene>
<accession>A0ABV5ACY8</accession>
<evidence type="ECO:0008006" key="3">
    <source>
        <dbReference type="Google" id="ProtNLM"/>
    </source>
</evidence>